<evidence type="ECO:0000313" key="2">
    <source>
        <dbReference type="EMBL" id="CAD6562002.1"/>
    </source>
</evidence>
<accession>A0ABM8PBK8</accession>
<evidence type="ECO:0000259" key="1">
    <source>
        <dbReference type="Pfam" id="PF09361"/>
    </source>
</evidence>
<dbReference type="InterPro" id="IPR010127">
    <property type="entry name" value="Phasin_subfam-1"/>
</dbReference>
<reference evidence="2 3" key="1">
    <citation type="submission" date="2020-10" db="EMBL/GenBank/DDBJ databases">
        <authorList>
            <person name="Peeters C."/>
        </authorList>
    </citation>
    <scope>NUCLEOTIDE SEQUENCE [LARGE SCALE GENOMIC DNA]</scope>
    <source>
        <strain evidence="2 3">LMG 27952</strain>
    </source>
</reference>
<comment type="caution">
    <text evidence="2">The sequence shown here is derived from an EMBL/GenBank/DDBJ whole genome shotgun (WGS) entry which is preliminary data.</text>
</comment>
<name>A0ABM8PBK8_9BURK</name>
<protein>
    <recommendedName>
        <fullName evidence="1">Phasin domain-containing protein</fullName>
    </recommendedName>
</protein>
<dbReference type="EMBL" id="CAJHCQ010000042">
    <property type="protein sequence ID" value="CAD6562002.1"/>
    <property type="molecule type" value="Genomic_DNA"/>
</dbReference>
<sequence>MSTLTPQHPVDAQNTGIQQLFAFSSTVLDGIEKLTELNLQVVKATLAENQALMARALAARPEELIALSTNLAQPTAEKIAAYSRHVYEIVSGVQIGLTATAPSQYQQYVRDAQGFVENLTKDASFGTSLVKAE</sequence>
<keyword evidence="3" id="KW-1185">Reference proteome</keyword>
<evidence type="ECO:0000313" key="3">
    <source>
        <dbReference type="Proteomes" id="UP000656319"/>
    </source>
</evidence>
<organism evidence="2 3">
    <name type="scientific">Paraburkholderia hiiakae</name>
    <dbReference type="NCBI Taxonomy" id="1081782"/>
    <lineage>
        <taxon>Bacteria</taxon>
        <taxon>Pseudomonadati</taxon>
        <taxon>Pseudomonadota</taxon>
        <taxon>Betaproteobacteria</taxon>
        <taxon>Burkholderiales</taxon>
        <taxon>Burkholderiaceae</taxon>
        <taxon>Paraburkholderia</taxon>
    </lineage>
</organism>
<dbReference type="InterPro" id="IPR018968">
    <property type="entry name" value="Phasin"/>
</dbReference>
<gene>
    <name evidence="2" type="ORF">LMG27952_07651</name>
</gene>
<feature type="domain" description="Phasin" evidence="1">
    <location>
        <begin position="12"/>
        <end position="101"/>
    </location>
</feature>
<dbReference type="RefSeq" id="WP_201701051.1">
    <property type="nucleotide sequence ID" value="NZ_CAJHCQ010000042.1"/>
</dbReference>
<dbReference type="Pfam" id="PF09361">
    <property type="entry name" value="Phasin_2"/>
    <property type="match status" value="1"/>
</dbReference>
<proteinExistence type="predicted"/>
<dbReference type="Proteomes" id="UP000656319">
    <property type="component" value="Unassembled WGS sequence"/>
</dbReference>
<dbReference type="NCBIfam" id="TIGR01841">
    <property type="entry name" value="phasin"/>
    <property type="match status" value="1"/>
</dbReference>